<evidence type="ECO:0008006" key="3">
    <source>
        <dbReference type="Google" id="ProtNLM"/>
    </source>
</evidence>
<comment type="caution">
    <text evidence="1">The sequence shown here is derived from an EMBL/GenBank/DDBJ whole genome shotgun (WGS) entry which is preliminary data.</text>
</comment>
<dbReference type="EMBL" id="LCJQ01000005">
    <property type="protein sequence ID" value="KKT81803.1"/>
    <property type="molecule type" value="Genomic_DNA"/>
</dbReference>
<dbReference type="SUPFAM" id="SSF50494">
    <property type="entry name" value="Trypsin-like serine proteases"/>
    <property type="match status" value="1"/>
</dbReference>
<evidence type="ECO:0000313" key="2">
    <source>
        <dbReference type="Proteomes" id="UP000034595"/>
    </source>
</evidence>
<dbReference type="AlphaFoldDB" id="A0A0G1KDZ5"/>
<accession>A0A0G1KDZ5</accession>
<name>A0A0G1KDZ5_9BACT</name>
<dbReference type="Gene3D" id="2.40.10.120">
    <property type="match status" value="1"/>
</dbReference>
<reference evidence="1 2" key="1">
    <citation type="journal article" date="2015" name="Nature">
        <title>rRNA introns, odd ribosomes, and small enigmatic genomes across a large radiation of phyla.</title>
        <authorList>
            <person name="Brown C.T."/>
            <person name="Hug L.A."/>
            <person name="Thomas B.C."/>
            <person name="Sharon I."/>
            <person name="Castelle C.J."/>
            <person name="Singh A."/>
            <person name="Wilkins M.J."/>
            <person name="Williams K.H."/>
            <person name="Banfield J.F."/>
        </authorList>
    </citation>
    <scope>NUCLEOTIDE SEQUENCE [LARGE SCALE GENOMIC DNA]</scope>
</reference>
<dbReference type="Proteomes" id="UP000034595">
    <property type="component" value="Unassembled WGS sequence"/>
</dbReference>
<dbReference type="Pfam" id="PF13365">
    <property type="entry name" value="Trypsin_2"/>
    <property type="match status" value="1"/>
</dbReference>
<organism evidence="1 2">
    <name type="scientific">Candidatus Azambacteria bacterium GW2011_GWA1_44_9</name>
    <dbReference type="NCBI Taxonomy" id="1618610"/>
    <lineage>
        <taxon>Bacteria</taxon>
        <taxon>Candidatus Azamiibacteriota</taxon>
    </lineage>
</organism>
<proteinExistence type="predicted"/>
<protein>
    <recommendedName>
        <fullName evidence="3">Serine protease</fullName>
    </recommendedName>
</protein>
<sequence>MEYLTRSQIILLALFVSFVSSMATGVVVVTLMQQSPEPVRQIITNVVEKTIEKVVPTIVEKPGKTVVVKDEDLMVLAIERNAKSVVAFTTTGAEGEIFSAGVGVIISKEGLIITDKANFNSGLLATTINDTKYTLEVVQNAKEGSLVLGKLVPATSLASTTPAQVFTPVTFGNPGVLKVGQTAIVIGGRDGKTVATGFINRLDTHTTTNKETKEEITILDNIGLSQRFAGTSNGAPIITLAGEVVGFVSLDEGAGTQSGVLVVEAQNLLDEASKSSALTPKL</sequence>
<dbReference type="InterPro" id="IPR009003">
    <property type="entry name" value="Peptidase_S1_PA"/>
</dbReference>
<evidence type="ECO:0000313" key="1">
    <source>
        <dbReference type="EMBL" id="KKT81803.1"/>
    </source>
</evidence>
<gene>
    <name evidence="1" type="ORF">UW78_C0005G0022</name>
</gene>